<comment type="caution">
    <text evidence="7">The sequence shown here is derived from an EMBL/GenBank/DDBJ whole genome shotgun (WGS) entry which is preliminary data.</text>
</comment>
<comment type="subcellular location">
    <subcellularLocation>
        <location evidence="1">Cell membrane</location>
        <topology evidence="1">Multi-pass membrane protein</topology>
    </subcellularLocation>
</comment>
<dbReference type="PANTHER" id="PTHR43124">
    <property type="entry name" value="PURINE EFFLUX PUMP PBUE"/>
    <property type="match status" value="1"/>
</dbReference>
<dbReference type="PROSITE" id="PS50850">
    <property type="entry name" value="MFS"/>
    <property type="match status" value="1"/>
</dbReference>
<reference evidence="7 8" key="1">
    <citation type="submission" date="2015-11" db="EMBL/GenBank/DDBJ databases">
        <title>Genomic analysis of 38 Legionella species identifies large and diverse effector repertoires.</title>
        <authorList>
            <person name="Burstein D."/>
            <person name="Amaro F."/>
            <person name="Zusman T."/>
            <person name="Lifshitz Z."/>
            <person name="Cohen O."/>
            <person name="Gilbert J.A."/>
            <person name="Pupko T."/>
            <person name="Shuman H.A."/>
            <person name="Segal G."/>
        </authorList>
    </citation>
    <scope>NUCLEOTIDE SEQUENCE [LARGE SCALE GENOMIC DNA]</scope>
    <source>
        <strain evidence="7 8">ATCC 49504</strain>
    </source>
</reference>
<dbReference type="InterPro" id="IPR011701">
    <property type="entry name" value="MFS"/>
</dbReference>
<dbReference type="PANTHER" id="PTHR43124:SF3">
    <property type="entry name" value="CHLORAMPHENICOL EFFLUX PUMP RV0191"/>
    <property type="match status" value="1"/>
</dbReference>
<dbReference type="AlphaFoldDB" id="A0A0W0TSR3"/>
<gene>
    <name evidence="7" type="ORF">Lgee_1476</name>
</gene>
<accession>A0A0W0TSR3</accession>
<evidence type="ECO:0000256" key="5">
    <source>
        <dbReference type="ARBA" id="ARBA00023136"/>
    </source>
</evidence>
<proteinExistence type="predicted"/>
<dbReference type="InterPro" id="IPR050189">
    <property type="entry name" value="MFS_Efflux_Transporters"/>
</dbReference>
<dbReference type="CDD" id="cd06174">
    <property type="entry name" value="MFS"/>
    <property type="match status" value="1"/>
</dbReference>
<dbReference type="InterPro" id="IPR036259">
    <property type="entry name" value="MFS_trans_sf"/>
</dbReference>
<evidence type="ECO:0000259" key="6">
    <source>
        <dbReference type="PROSITE" id="PS50850"/>
    </source>
</evidence>
<evidence type="ECO:0000256" key="2">
    <source>
        <dbReference type="ARBA" id="ARBA00022475"/>
    </source>
</evidence>
<dbReference type="InterPro" id="IPR020846">
    <property type="entry name" value="MFS_dom"/>
</dbReference>
<evidence type="ECO:0000256" key="4">
    <source>
        <dbReference type="ARBA" id="ARBA00022989"/>
    </source>
</evidence>
<dbReference type="OrthoDB" id="5620971at2"/>
<evidence type="ECO:0000256" key="1">
    <source>
        <dbReference type="ARBA" id="ARBA00004651"/>
    </source>
</evidence>
<keyword evidence="3" id="KW-0812">Transmembrane</keyword>
<keyword evidence="2" id="KW-1003">Cell membrane</keyword>
<dbReference type="PATRIC" id="fig|45065.4.peg.1599"/>
<dbReference type="GO" id="GO:0022857">
    <property type="term" value="F:transmembrane transporter activity"/>
    <property type="evidence" value="ECO:0007669"/>
    <property type="project" value="InterPro"/>
</dbReference>
<dbReference type="Proteomes" id="UP000054785">
    <property type="component" value="Unassembled WGS sequence"/>
</dbReference>
<feature type="domain" description="Major facilitator superfamily (MFS) profile" evidence="6">
    <location>
        <begin position="22"/>
        <end position="418"/>
    </location>
</feature>
<dbReference type="RefSeq" id="WP_035902050.1">
    <property type="nucleotide sequence ID" value="NZ_CAAAHN010000013.1"/>
</dbReference>
<evidence type="ECO:0000313" key="8">
    <source>
        <dbReference type="Proteomes" id="UP000054785"/>
    </source>
</evidence>
<organism evidence="7 8">
    <name type="scientific">Legionella geestiana</name>
    <dbReference type="NCBI Taxonomy" id="45065"/>
    <lineage>
        <taxon>Bacteria</taxon>
        <taxon>Pseudomonadati</taxon>
        <taxon>Pseudomonadota</taxon>
        <taxon>Gammaproteobacteria</taxon>
        <taxon>Legionellales</taxon>
        <taxon>Legionellaceae</taxon>
        <taxon>Legionella</taxon>
    </lineage>
</organism>
<protein>
    <submittedName>
        <fullName evidence="7">Major facilitator family transporter</fullName>
    </submittedName>
</protein>
<name>A0A0W0TSR3_9GAMM</name>
<keyword evidence="4" id="KW-1133">Transmembrane helix</keyword>
<keyword evidence="8" id="KW-1185">Reference proteome</keyword>
<dbReference type="Pfam" id="PF07690">
    <property type="entry name" value="MFS_1"/>
    <property type="match status" value="1"/>
</dbReference>
<sequence>MDTAETGCDSSHMPSRLMPWLVCFSASLFFFYEFIQGNMFASIADDIMRDFGIRADRMAWLSSIYYLSNVLFLFIAGVLLDRFSTKKTIVVAMGLCVVSTFVLARANTLSLALLCRFVTGIGSAFCFLGPIRIASRWFPPQRMALVTGAVVTMAMTGGMLAQYPLTLLVAAFGWRHALVMVGWLGVAMLAVMMLCIRDKPEQVKEARHIHPKGFFTDARKAWLAPQPLRAALYTSLMNMAVAVYGSMMGSLYMVQRLGIDKEGASAINTMLFLGAIIGGPFIGWCSDRLGLRVMPMKAGVTASLLVVLAIIFLPVSATGMAVLFFLLGFFTAAQVISYALVAESSPPAITATAVSLISILTQGGYIIYQNLFSTLLVAHGGMHMQQGAPVYTLAAYQSASLMLPAGLIIALFTLKGLRETHCRNVAGV</sequence>
<dbReference type="Gene3D" id="1.20.1250.20">
    <property type="entry name" value="MFS general substrate transporter like domains"/>
    <property type="match status" value="2"/>
</dbReference>
<dbReference type="EMBL" id="LNYC01000056">
    <property type="protein sequence ID" value="KTC98787.1"/>
    <property type="molecule type" value="Genomic_DNA"/>
</dbReference>
<keyword evidence="5" id="KW-0472">Membrane</keyword>
<evidence type="ECO:0000256" key="3">
    <source>
        <dbReference type="ARBA" id="ARBA00022692"/>
    </source>
</evidence>
<dbReference type="STRING" id="45065.Lgee_1476"/>
<dbReference type="GO" id="GO:0005886">
    <property type="term" value="C:plasma membrane"/>
    <property type="evidence" value="ECO:0007669"/>
    <property type="project" value="UniProtKB-SubCell"/>
</dbReference>
<dbReference type="SUPFAM" id="SSF103473">
    <property type="entry name" value="MFS general substrate transporter"/>
    <property type="match status" value="1"/>
</dbReference>
<evidence type="ECO:0000313" key="7">
    <source>
        <dbReference type="EMBL" id="KTC98787.1"/>
    </source>
</evidence>